<dbReference type="PROSITE" id="PS51257">
    <property type="entry name" value="PROKAR_LIPOPROTEIN"/>
    <property type="match status" value="1"/>
</dbReference>
<dbReference type="Gene3D" id="3.40.50.1820">
    <property type="entry name" value="alpha/beta hydrolase"/>
    <property type="match status" value="1"/>
</dbReference>
<feature type="domain" description="Dienelactone hydrolase" evidence="1">
    <location>
        <begin position="65"/>
        <end position="274"/>
    </location>
</feature>
<sequence>MRQGLLLMMGALLLSACVQGRAREVLREPSATGAVSESEFKALHTLREDAPPALKGQEVEVAGTKAYLSLPQGAQGPLPAVIVIHEWWGLNDHIRHWTDRLAAEGYAALAVDLYGGGKVATTRDEALALLKAVDPARAQETLTAAHAFLRQDARVQAPRTGTIGWCFGGGWSLHAAMAMPELDAAVLYYGNPVTEARELAAIRAPVLGIFGTKDPSIPLETVQAFRQALDDAGVRHYILEFEAEHAFANPSSERYDAQAAAGAWQQVAAFLDQHLRQ</sequence>
<dbReference type="PANTHER" id="PTHR46623">
    <property type="entry name" value="CARBOXYMETHYLENEBUTENOLIDASE-RELATED"/>
    <property type="match status" value="1"/>
</dbReference>
<accession>A0A7Y4MTP7</accession>
<protein>
    <submittedName>
        <fullName evidence="2">Dienelactone hydrolase family protein</fullName>
    </submittedName>
</protein>
<comment type="caution">
    <text evidence="2">The sequence shown here is derived from an EMBL/GenBank/DDBJ whole genome shotgun (WGS) entry which is preliminary data.</text>
</comment>
<dbReference type="GO" id="GO:0016787">
    <property type="term" value="F:hydrolase activity"/>
    <property type="evidence" value="ECO:0007669"/>
    <property type="project" value="UniProtKB-KW"/>
</dbReference>
<evidence type="ECO:0000313" key="3">
    <source>
        <dbReference type="Proteomes" id="UP000533080"/>
    </source>
</evidence>
<dbReference type="PANTHER" id="PTHR46623:SF6">
    <property type="entry name" value="ALPHA_BETA-HYDROLASES SUPERFAMILY PROTEIN"/>
    <property type="match status" value="1"/>
</dbReference>
<dbReference type="InterPro" id="IPR051049">
    <property type="entry name" value="Dienelactone_hydrolase-like"/>
</dbReference>
<dbReference type="Pfam" id="PF01738">
    <property type="entry name" value="DLH"/>
    <property type="match status" value="1"/>
</dbReference>
<organism evidence="2 3">
    <name type="scientific">Myxococcus xanthus</name>
    <dbReference type="NCBI Taxonomy" id="34"/>
    <lineage>
        <taxon>Bacteria</taxon>
        <taxon>Pseudomonadati</taxon>
        <taxon>Myxococcota</taxon>
        <taxon>Myxococcia</taxon>
        <taxon>Myxococcales</taxon>
        <taxon>Cystobacterineae</taxon>
        <taxon>Myxococcaceae</taxon>
        <taxon>Myxococcus</taxon>
    </lineage>
</organism>
<keyword evidence="2" id="KW-0378">Hydrolase</keyword>
<proteinExistence type="predicted"/>
<dbReference type="InterPro" id="IPR002925">
    <property type="entry name" value="Dienelactn_hydro"/>
</dbReference>
<name>A0A7Y4MTP7_MYXXA</name>
<dbReference type="Proteomes" id="UP000533080">
    <property type="component" value="Unassembled WGS sequence"/>
</dbReference>
<reference evidence="2 3" key="1">
    <citation type="submission" date="2020-05" db="EMBL/GenBank/DDBJ databases">
        <authorList>
            <person name="Whitworth D."/>
        </authorList>
    </citation>
    <scope>NUCLEOTIDE SEQUENCE [LARGE SCALE GENOMIC DNA]</scope>
    <source>
        <strain evidence="2 3">AM005</strain>
    </source>
</reference>
<evidence type="ECO:0000313" key="2">
    <source>
        <dbReference type="EMBL" id="NOJ81777.1"/>
    </source>
</evidence>
<dbReference type="EMBL" id="JABFNT010000100">
    <property type="protein sequence ID" value="NOJ81777.1"/>
    <property type="molecule type" value="Genomic_DNA"/>
</dbReference>
<dbReference type="InterPro" id="IPR029058">
    <property type="entry name" value="AB_hydrolase_fold"/>
</dbReference>
<evidence type="ECO:0000259" key="1">
    <source>
        <dbReference type="Pfam" id="PF01738"/>
    </source>
</evidence>
<dbReference type="RefSeq" id="WP_171443754.1">
    <property type="nucleotide sequence ID" value="NZ_JABFNS010000056.1"/>
</dbReference>
<dbReference type="SUPFAM" id="SSF53474">
    <property type="entry name" value="alpha/beta-Hydrolases"/>
    <property type="match status" value="1"/>
</dbReference>
<gene>
    <name evidence="2" type="ORF">HNV28_26170</name>
</gene>
<dbReference type="AlphaFoldDB" id="A0A7Y4MTP7"/>